<evidence type="ECO:0000313" key="12">
    <source>
        <dbReference type="EMBL" id="SUW63239.1"/>
    </source>
</evidence>
<dbReference type="Gene3D" id="3.40.50.2000">
    <property type="entry name" value="Glycogen Phosphorylase B"/>
    <property type="match status" value="1"/>
</dbReference>
<evidence type="ECO:0000256" key="7">
    <source>
        <dbReference type="ARBA" id="ARBA00022803"/>
    </source>
</evidence>
<keyword evidence="6" id="KW-0677">Repeat</keyword>
<evidence type="ECO:0000256" key="6">
    <source>
        <dbReference type="ARBA" id="ARBA00022737"/>
    </source>
</evidence>
<dbReference type="InterPro" id="IPR041698">
    <property type="entry name" value="Methyltransf_25"/>
</dbReference>
<dbReference type="InterPro" id="IPR029063">
    <property type="entry name" value="SAM-dependent_MTases_sf"/>
</dbReference>
<dbReference type="Proteomes" id="UP000255528">
    <property type="component" value="Unassembled WGS sequence"/>
</dbReference>
<dbReference type="PROSITE" id="PS50005">
    <property type="entry name" value="TPR"/>
    <property type="match status" value="2"/>
</dbReference>
<organism evidence="12 13">
    <name type="scientific">Buttiauxella agrestis</name>
    <dbReference type="NCBI Taxonomy" id="82977"/>
    <lineage>
        <taxon>Bacteria</taxon>
        <taxon>Pseudomonadati</taxon>
        <taxon>Pseudomonadota</taxon>
        <taxon>Gammaproteobacteria</taxon>
        <taxon>Enterobacterales</taxon>
        <taxon>Enterobacteriaceae</taxon>
        <taxon>Buttiauxella</taxon>
    </lineage>
</organism>
<dbReference type="SUPFAM" id="SSF53335">
    <property type="entry name" value="S-adenosyl-L-methionine-dependent methyltransferases"/>
    <property type="match status" value="1"/>
</dbReference>
<dbReference type="Pfam" id="PF13844">
    <property type="entry name" value="Glyco_transf_41"/>
    <property type="match status" value="2"/>
</dbReference>
<dbReference type="EMBL" id="UIGI01000001">
    <property type="protein sequence ID" value="SUW63239.1"/>
    <property type="molecule type" value="Genomic_DNA"/>
</dbReference>
<feature type="domain" description="Methyltransferase regulatory" evidence="9">
    <location>
        <begin position="222"/>
        <end position="303"/>
    </location>
</feature>
<gene>
    <name evidence="12" type="ORF">NCTC12119_01723</name>
</gene>
<name>A0A381C7C3_9ENTR</name>
<dbReference type="CDD" id="cd02440">
    <property type="entry name" value="AdoMet_MTases"/>
    <property type="match status" value="1"/>
</dbReference>
<dbReference type="InterPro" id="IPR019734">
    <property type="entry name" value="TPR_rpt"/>
</dbReference>
<evidence type="ECO:0000259" key="10">
    <source>
        <dbReference type="Pfam" id="PF13649"/>
    </source>
</evidence>
<dbReference type="Gene3D" id="3.40.50.150">
    <property type="entry name" value="Vaccinia Virus protein VP39"/>
    <property type="match status" value="1"/>
</dbReference>
<dbReference type="InterPro" id="IPR029489">
    <property type="entry name" value="OGT/SEC/SPY_C"/>
</dbReference>
<dbReference type="SUPFAM" id="SSF48452">
    <property type="entry name" value="TPR-like"/>
    <property type="match status" value="1"/>
</dbReference>
<evidence type="ECO:0000256" key="8">
    <source>
        <dbReference type="PROSITE-ProRule" id="PRU00339"/>
    </source>
</evidence>
<dbReference type="AlphaFoldDB" id="A0A381C7C3"/>
<feature type="repeat" description="TPR" evidence="8">
    <location>
        <begin position="592"/>
        <end position="625"/>
    </location>
</feature>
<evidence type="ECO:0000256" key="1">
    <source>
        <dbReference type="ARBA" id="ARBA00004922"/>
    </source>
</evidence>
<comment type="pathway">
    <text evidence="1">Protein modification; protein glycosylation.</text>
</comment>
<evidence type="ECO:0000256" key="4">
    <source>
        <dbReference type="ARBA" id="ARBA00022676"/>
    </source>
</evidence>
<dbReference type="InterPro" id="IPR011990">
    <property type="entry name" value="TPR-like_helical_dom_sf"/>
</dbReference>
<keyword evidence="4" id="KW-0328">Glycosyltransferase</keyword>
<evidence type="ECO:0000256" key="2">
    <source>
        <dbReference type="ARBA" id="ARBA00005386"/>
    </source>
</evidence>
<proteinExistence type="inferred from homology"/>
<feature type="domain" description="O-GlcNAc transferase C-terminal" evidence="11">
    <location>
        <begin position="770"/>
        <end position="926"/>
    </location>
</feature>
<protein>
    <recommendedName>
        <fullName evidence="3">protein O-GlcNAc transferase</fullName>
        <ecNumber evidence="3">2.4.1.255</ecNumber>
    </recommendedName>
</protein>
<accession>A0A381C7C3</accession>
<feature type="domain" description="Methyltransferase" evidence="10">
    <location>
        <begin position="51"/>
        <end position="149"/>
    </location>
</feature>
<comment type="similarity">
    <text evidence="2">Belongs to the glycosyltransferase 41 family. O-GlcNAc transferase subfamily.</text>
</comment>
<dbReference type="Gene3D" id="3.40.50.11380">
    <property type="match status" value="1"/>
</dbReference>
<dbReference type="PANTHER" id="PTHR44835:SF1">
    <property type="entry name" value="PROTEIN O-GLCNAC TRANSFERASE"/>
    <property type="match status" value="1"/>
</dbReference>
<dbReference type="InterPro" id="IPR018773">
    <property type="entry name" value="MeTrfase_reg_dom_prd"/>
</dbReference>
<evidence type="ECO:0000259" key="11">
    <source>
        <dbReference type="Pfam" id="PF13844"/>
    </source>
</evidence>
<evidence type="ECO:0000313" key="13">
    <source>
        <dbReference type="Proteomes" id="UP000255528"/>
    </source>
</evidence>
<dbReference type="Gene3D" id="1.25.40.10">
    <property type="entry name" value="Tetratricopeptide repeat domain"/>
    <property type="match status" value="1"/>
</dbReference>
<dbReference type="PANTHER" id="PTHR44835">
    <property type="entry name" value="UDP-N-ACETYLGLUCOSAMINE--PEPTIDE N-ACETYLGLUCOSAMINYLTRANSFERASE SPINDLY-RELATED"/>
    <property type="match status" value="1"/>
</dbReference>
<dbReference type="GO" id="GO:0097363">
    <property type="term" value="F:protein O-acetylglucosaminyltransferase activity"/>
    <property type="evidence" value="ECO:0007669"/>
    <property type="project" value="UniProtKB-EC"/>
</dbReference>
<sequence length="1150" mass="128960">MAHIADTEAVALSTTTQHGSPQLDNYAAPQHLRAVAHLYGITAPDLKNARVLVLGCESGINLIPFASAWQGASVIGIDIDADAISRGQHCISSAGIGNLELYCLQLNELLASLPGEQDYIILQGIFTLLDNPTRESLLAYCRQHLSPDGIIAIKWPTYPGAKTSETLRDAMLLHSSLATTQQEITASARAVATWLELGMSKQNLQRLSLAPLIDEVNQNSDSELALKYLSGLNEANYLVDFNAMVERNGLAYVGDAHPWTEIADFYGSDVAQLHKTICPVANKVVQQQYLDFATNRAERFSLLAAASRQGEILAAPDKQKLKELNWAGNFQRLFGDKNGPENAHFTPQGDLLRTEDELTLQALDLLGDAWPLSLSFEQLVFHTTKPESDDANHADRMLNVLYSLFRKGSESLLYCFGACPYSLSENNTLKPLSGLVEMNHPEIVSPLGFNLWYQSIPLDLAEYQLLSSDPRCINPETLPLLDALRRKGMMTGSPRAWQKLMQAVIGLQDPNNIIAYVNSLMLFTHYGMETRFQITNAALVSDIARKKHPGYSSFPALDSRIEKRASQLLNQGRYNEACDYLATLAQEQTNNPHLLHRLAQVYFKLSCYDDALRTFALAFSLESSSWAMYYDYTLLLGKLRHYWYAEKLSRYCLRFNHRPTMIWLQLSELYQEDKNYKLAEVCIRKALEVEPSNSNALSSMATLLSSQSKIVDAVSWMRKACESAPAEFTYFTNYLFGLSHSPDITPECFFSEHQKYGRMASRWAKQQNVTFSHHNEKDPARKLRVGFVSGDFGNHPVTNFIRPMWDALDQDKFALYAWQTSPLNDVMTLQLKRTATAWSDAKSISNIELAKEIHAAEIDILIDLSGHTDHNRLPAFALKPAPVSMSFIGYPGTTGLSEMDYVIVHNKLAQPGLLEKQFTEELIYMPFSKQFEPVDNAPDIKPLPALSNGYFTYASFNRPSKLNDVVLETWAKILTAQPDARLLIGFMLGSDLIAEINNKMLGWGVLPQQLIFRERTQLSTYLDMHNEVDLLLDCFPYTGGTTTNYALWMGVPTLTLAGETLVSRQGVANMCQFGLDEFVVNSIDEYVEKALAFSKDLKMLDDLRATMRVRIESMGDSTISPAWYLEQTLRKAWEIYCETGGAEGFVVPEN</sequence>
<dbReference type="Pfam" id="PF13649">
    <property type="entry name" value="Methyltransf_25"/>
    <property type="match status" value="1"/>
</dbReference>
<evidence type="ECO:0000256" key="5">
    <source>
        <dbReference type="ARBA" id="ARBA00022679"/>
    </source>
</evidence>
<dbReference type="InterPro" id="IPR051939">
    <property type="entry name" value="Glycosyltr_41/O-GlcNAc_trsf"/>
</dbReference>
<evidence type="ECO:0000256" key="3">
    <source>
        <dbReference type="ARBA" id="ARBA00011970"/>
    </source>
</evidence>
<evidence type="ECO:0000259" key="9">
    <source>
        <dbReference type="Pfam" id="PF10119"/>
    </source>
</evidence>
<feature type="domain" description="O-GlcNAc transferase C-terminal" evidence="11">
    <location>
        <begin position="949"/>
        <end position="1109"/>
    </location>
</feature>
<keyword evidence="5 12" id="KW-0808">Transferase</keyword>
<dbReference type="Pfam" id="PF10119">
    <property type="entry name" value="MethyTransf_Reg"/>
    <property type="match status" value="1"/>
</dbReference>
<keyword evidence="7 8" id="KW-0802">TPR repeat</keyword>
<reference evidence="12 13" key="1">
    <citation type="submission" date="2018-06" db="EMBL/GenBank/DDBJ databases">
        <authorList>
            <consortium name="Pathogen Informatics"/>
            <person name="Doyle S."/>
        </authorList>
    </citation>
    <scope>NUCLEOTIDE SEQUENCE [LARGE SCALE GENOMIC DNA]</scope>
    <source>
        <strain evidence="12 13">NCTC12119</strain>
    </source>
</reference>
<feature type="repeat" description="TPR" evidence="8">
    <location>
        <begin position="660"/>
        <end position="693"/>
    </location>
</feature>
<dbReference type="EC" id="2.4.1.255" evidence="3"/>
<dbReference type="SMART" id="SM00028">
    <property type="entry name" value="TPR"/>
    <property type="match status" value="3"/>
</dbReference>